<dbReference type="Gene3D" id="3.40.50.720">
    <property type="entry name" value="NAD(P)-binding Rossmann-like Domain"/>
    <property type="match status" value="1"/>
</dbReference>
<dbReference type="RefSeq" id="WP_190914684.1">
    <property type="nucleotide sequence ID" value="NZ_JACXIZ010000009.1"/>
</dbReference>
<name>A0A927BR34_9BACL</name>
<gene>
    <name evidence="3" type="ORF">IDH44_03310</name>
</gene>
<dbReference type="InterPro" id="IPR055170">
    <property type="entry name" value="GFO_IDH_MocA-like_dom"/>
</dbReference>
<feature type="domain" description="Gfo/Idh/MocA-like oxidoreductase N-terminal" evidence="1">
    <location>
        <begin position="4"/>
        <end position="121"/>
    </location>
</feature>
<comment type="caution">
    <text evidence="3">The sequence shown here is derived from an EMBL/GenBank/DDBJ whole genome shotgun (WGS) entry which is preliminary data.</text>
</comment>
<dbReference type="SUPFAM" id="SSF55347">
    <property type="entry name" value="Glyceraldehyde-3-phosphate dehydrogenase-like, C-terminal domain"/>
    <property type="match status" value="1"/>
</dbReference>
<keyword evidence="4" id="KW-1185">Reference proteome</keyword>
<dbReference type="GO" id="GO:0000166">
    <property type="term" value="F:nucleotide binding"/>
    <property type="evidence" value="ECO:0007669"/>
    <property type="project" value="InterPro"/>
</dbReference>
<dbReference type="InterPro" id="IPR051317">
    <property type="entry name" value="Gfo/Idh/MocA_oxidoreduct"/>
</dbReference>
<reference evidence="3" key="1">
    <citation type="submission" date="2020-09" db="EMBL/GenBank/DDBJ databases">
        <title>A novel bacterium of genus Paenibacillus, isolated from South China Sea.</title>
        <authorList>
            <person name="Huang H."/>
            <person name="Mo K."/>
            <person name="Hu Y."/>
        </authorList>
    </citation>
    <scope>NUCLEOTIDE SEQUENCE</scope>
    <source>
        <strain evidence="3">IB182496</strain>
    </source>
</reference>
<evidence type="ECO:0000313" key="3">
    <source>
        <dbReference type="EMBL" id="MBD2844205.1"/>
    </source>
</evidence>
<evidence type="ECO:0000313" key="4">
    <source>
        <dbReference type="Proteomes" id="UP000621560"/>
    </source>
</evidence>
<feature type="domain" description="GFO/IDH/MocA-like oxidoreductase" evidence="2">
    <location>
        <begin position="132"/>
        <end position="272"/>
    </location>
</feature>
<dbReference type="InterPro" id="IPR000683">
    <property type="entry name" value="Gfo/Idh/MocA-like_OxRdtase_N"/>
</dbReference>
<dbReference type="Proteomes" id="UP000621560">
    <property type="component" value="Unassembled WGS sequence"/>
</dbReference>
<dbReference type="AlphaFoldDB" id="A0A927BR34"/>
<organism evidence="3 4">
    <name type="scientific">Paenibacillus sabuli</name>
    <dbReference type="NCBI Taxonomy" id="2772509"/>
    <lineage>
        <taxon>Bacteria</taxon>
        <taxon>Bacillati</taxon>
        <taxon>Bacillota</taxon>
        <taxon>Bacilli</taxon>
        <taxon>Bacillales</taxon>
        <taxon>Paenibacillaceae</taxon>
        <taxon>Paenibacillus</taxon>
    </lineage>
</organism>
<sequence>MRMIQVGVVGTGFSASSHVEALRRLPGVVVAGVAGSSKEKSEAFAKELGIPSAYPDYRALVTDPKIQAVHNCTPNALHFEINKLALEQGKHLLSEKPLAMDPEQSGELVRLAERAQVQSAVCFNYRHYPMVAQAKELLRKGQGGKPIHVHGGYLQDWLLLDSDYSWRLDPEVNGVSRAIADIGSHWCDTVQYVLDKKIVAVCADLKTAHPVRRKPLVSAATFNPLQGGKTEKVDIESEDYGSVLVHFEDDVQGVFTVSQVSAGRKNRLFFEVAARQSAIAWDQELPNRLWVGKRGEASEIWVKDPEILAPRPAALAHYPGGHEEGWPDGLKNLCADFYGYMTDRRRRTTHATFADGHRIVELVDAILRSHRERRWIDL</sequence>
<dbReference type="Pfam" id="PF22725">
    <property type="entry name" value="GFO_IDH_MocA_C3"/>
    <property type="match status" value="1"/>
</dbReference>
<protein>
    <submittedName>
        <fullName evidence="3">Gfo/Idh/MocA family oxidoreductase</fullName>
    </submittedName>
</protein>
<proteinExistence type="predicted"/>
<dbReference type="EMBL" id="JACXIZ010000009">
    <property type="protein sequence ID" value="MBD2844205.1"/>
    <property type="molecule type" value="Genomic_DNA"/>
</dbReference>
<dbReference type="PANTHER" id="PTHR43708">
    <property type="entry name" value="CONSERVED EXPRESSED OXIDOREDUCTASE (EUROFUNG)"/>
    <property type="match status" value="1"/>
</dbReference>
<dbReference type="Gene3D" id="3.30.360.10">
    <property type="entry name" value="Dihydrodipicolinate Reductase, domain 2"/>
    <property type="match status" value="1"/>
</dbReference>
<dbReference type="PANTHER" id="PTHR43708:SF3">
    <property type="entry name" value="OXIDOREDUCTASE"/>
    <property type="match status" value="1"/>
</dbReference>
<dbReference type="SUPFAM" id="SSF51735">
    <property type="entry name" value="NAD(P)-binding Rossmann-fold domains"/>
    <property type="match status" value="1"/>
</dbReference>
<dbReference type="Pfam" id="PF01408">
    <property type="entry name" value="GFO_IDH_MocA"/>
    <property type="match status" value="1"/>
</dbReference>
<dbReference type="InterPro" id="IPR036291">
    <property type="entry name" value="NAD(P)-bd_dom_sf"/>
</dbReference>
<evidence type="ECO:0000259" key="1">
    <source>
        <dbReference type="Pfam" id="PF01408"/>
    </source>
</evidence>
<accession>A0A927BR34</accession>
<evidence type="ECO:0000259" key="2">
    <source>
        <dbReference type="Pfam" id="PF22725"/>
    </source>
</evidence>